<evidence type="ECO:0000313" key="3">
    <source>
        <dbReference type="EMBL" id="KAL0061145.1"/>
    </source>
</evidence>
<name>A0ABR2ZIU3_9AGAR</name>
<accession>A0ABR2ZIU3</accession>
<evidence type="ECO:0000313" key="4">
    <source>
        <dbReference type="Proteomes" id="UP001437256"/>
    </source>
</evidence>
<feature type="region of interest" description="Disordered" evidence="1">
    <location>
        <begin position="1"/>
        <end position="38"/>
    </location>
</feature>
<feature type="transmembrane region" description="Helical" evidence="2">
    <location>
        <begin position="470"/>
        <end position="490"/>
    </location>
</feature>
<reference evidence="3 4" key="1">
    <citation type="submission" date="2024-05" db="EMBL/GenBank/DDBJ databases">
        <title>A draft genome resource for the thread blight pathogen Marasmius tenuissimus strain MS-2.</title>
        <authorList>
            <person name="Yulfo-Soto G.E."/>
            <person name="Baruah I.K."/>
            <person name="Amoako-Attah I."/>
            <person name="Bukari Y."/>
            <person name="Meinhardt L.W."/>
            <person name="Bailey B.A."/>
            <person name="Cohen S.P."/>
        </authorList>
    </citation>
    <scope>NUCLEOTIDE SEQUENCE [LARGE SCALE GENOMIC DNA]</scope>
    <source>
        <strain evidence="3 4">MS-2</strain>
    </source>
</reference>
<protein>
    <recommendedName>
        <fullName evidence="5">WW domain-containing protein</fullName>
    </recommendedName>
</protein>
<evidence type="ECO:0000256" key="2">
    <source>
        <dbReference type="SAM" id="Phobius"/>
    </source>
</evidence>
<comment type="caution">
    <text evidence="3">The sequence shown here is derived from an EMBL/GenBank/DDBJ whole genome shotgun (WGS) entry which is preliminary data.</text>
</comment>
<keyword evidence="2" id="KW-1133">Transmembrane helix</keyword>
<sequence>MTPAASVARPPVSTTRMTTSRDSIGIRKEPAGAQTSVGFKETQMQPIQDFDTISAPEQNSQGNGHTEGRSQGYTLAGVDAPVTAATVGNNGPTPLQRGPLGGKNLGEVFSDFAPIAPEIYCRYKEDFIEPELTGYKLAPRTTNFREKSLPYGWREFLHPEGPRYFVYEAKKIYTEANIHDPDILRHVKRLIAEFDEYIEKQNVTLPGDIDIAFDLQRKGDTCRCQYYIADHSTRTVFWLDEYRADKMQVWSEVTGVTKLTHIRHAIEAEYWYHCVLFPSSFRLGAPALDELRDTLIYWIGDVMTSITTAMPVAVDELRQMLDLTNDMRNNILSRHDKSPAQGLGCVAVFARFMRVFARQRFLDFHGQDVVRLEQDRPIHRAGPQNSSWLLRCLSWIMLFAPDSHLRELRKIWVDHLVHDAAWNRFLANRHEEWQQLNLLGTVILNADVAFLAIQSVDEGTNSRNRSPAQVLTFLSVVSSVGSVLIGLTLIRKQKMRQREGAMKAAIFLNAFEAERLAILYSCPYALLMWGLVLFLLAFSFYCLDEASLFIRLIVPGAWFIIFLLAVWCIFNLASWDLPFKSSAQRTPGDKVILAFQDTAKAIKTKLIALGIRRPDPEPQVVIYPRPSPAKKLVDIWRKAVRRAAMIRLFGGPNRISGREANEETEVQMETPHSHGHTAAAV</sequence>
<feature type="transmembrane region" description="Helical" evidence="2">
    <location>
        <begin position="517"/>
        <end position="541"/>
    </location>
</feature>
<dbReference type="EMBL" id="JBBXMP010000147">
    <property type="protein sequence ID" value="KAL0061145.1"/>
    <property type="molecule type" value="Genomic_DNA"/>
</dbReference>
<proteinExistence type="predicted"/>
<evidence type="ECO:0000256" key="1">
    <source>
        <dbReference type="SAM" id="MobiDB-lite"/>
    </source>
</evidence>
<feature type="compositionally biased region" description="Polar residues" evidence="1">
    <location>
        <begin position="12"/>
        <end position="22"/>
    </location>
</feature>
<gene>
    <name evidence="3" type="ORF">AAF712_012065</name>
</gene>
<feature type="region of interest" description="Disordered" evidence="1">
    <location>
        <begin position="656"/>
        <end position="681"/>
    </location>
</feature>
<feature type="transmembrane region" description="Helical" evidence="2">
    <location>
        <begin position="553"/>
        <end position="575"/>
    </location>
</feature>
<keyword evidence="4" id="KW-1185">Reference proteome</keyword>
<keyword evidence="2" id="KW-0812">Transmembrane</keyword>
<organism evidence="3 4">
    <name type="scientific">Marasmius tenuissimus</name>
    <dbReference type="NCBI Taxonomy" id="585030"/>
    <lineage>
        <taxon>Eukaryota</taxon>
        <taxon>Fungi</taxon>
        <taxon>Dikarya</taxon>
        <taxon>Basidiomycota</taxon>
        <taxon>Agaricomycotina</taxon>
        <taxon>Agaricomycetes</taxon>
        <taxon>Agaricomycetidae</taxon>
        <taxon>Agaricales</taxon>
        <taxon>Marasmiineae</taxon>
        <taxon>Marasmiaceae</taxon>
        <taxon>Marasmius</taxon>
    </lineage>
</organism>
<keyword evidence="2" id="KW-0472">Membrane</keyword>
<evidence type="ECO:0008006" key="5">
    <source>
        <dbReference type="Google" id="ProtNLM"/>
    </source>
</evidence>
<dbReference type="Proteomes" id="UP001437256">
    <property type="component" value="Unassembled WGS sequence"/>
</dbReference>